<proteinExistence type="predicted"/>
<dbReference type="Pfam" id="PF03564">
    <property type="entry name" value="DUF1759"/>
    <property type="match status" value="1"/>
</dbReference>
<protein>
    <submittedName>
        <fullName evidence="1">Uncharacterized protein</fullName>
    </submittedName>
</protein>
<dbReference type="PANTHER" id="PTHR22954">
    <property type="entry name" value="RETROVIRAL PROTEASE-RELATED"/>
    <property type="match status" value="1"/>
</dbReference>
<dbReference type="InterPro" id="IPR005312">
    <property type="entry name" value="DUF1759"/>
</dbReference>
<name>A0A1X7V292_AMPQE</name>
<dbReference type="EnsemblMetazoa" id="Aqu2.1.34076_001">
    <property type="protein sequence ID" value="Aqu2.1.34076_001"/>
    <property type="gene ID" value="Aqu2.1.34076"/>
</dbReference>
<organism evidence="1">
    <name type="scientific">Amphimedon queenslandica</name>
    <name type="common">Sponge</name>
    <dbReference type="NCBI Taxonomy" id="400682"/>
    <lineage>
        <taxon>Eukaryota</taxon>
        <taxon>Metazoa</taxon>
        <taxon>Porifera</taxon>
        <taxon>Demospongiae</taxon>
        <taxon>Heteroscleromorpha</taxon>
        <taxon>Haplosclerida</taxon>
        <taxon>Niphatidae</taxon>
        <taxon>Amphimedon</taxon>
    </lineage>
</organism>
<reference evidence="1" key="1">
    <citation type="submission" date="2017-05" db="UniProtKB">
        <authorList>
            <consortium name="EnsemblMetazoa"/>
        </authorList>
    </citation>
    <scope>IDENTIFICATION</scope>
</reference>
<evidence type="ECO:0000313" key="1">
    <source>
        <dbReference type="EnsemblMetazoa" id="Aqu2.1.34076_001"/>
    </source>
</evidence>
<dbReference type="OMA" id="KTIAIHM"/>
<sequence length="180" mass="20004">MKAWTSCGERSMSLEDSVFSLKRFLKNLIKICRTTQVLNTRLRGESNALYAARARVEHALALVHITPPSPAATVTPAVTARLAKLFIKNFNASITRWTPFWDSFKTSVHNNATLSDAEKFSYLHSFLSGKVFEAISGLSISDASYAIAVDILQKIFVDKEKTIAIHMDSLMSLEPVVSDH</sequence>
<dbReference type="PANTHER" id="PTHR22954:SF3">
    <property type="entry name" value="PROTEIN CBG08539"/>
    <property type="match status" value="1"/>
</dbReference>
<dbReference type="AlphaFoldDB" id="A0A1X7V292"/>
<dbReference type="InParanoid" id="A0A1X7V292"/>
<accession>A0A1X7V292</accession>